<evidence type="ECO:0000313" key="5">
    <source>
        <dbReference type="Proteomes" id="UP000257039"/>
    </source>
</evidence>
<keyword evidence="1 2" id="KW-0597">Phosphoprotein</keyword>
<accession>A0A4P9VPR8</accession>
<proteinExistence type="predicted"/>
<dbReference type="Pfam" id="PF00072">
    <property type="entry name" value="Response_reg"/>
    <property type="match status" value="1"/>
</dbReference>
<dbReference type="EMBL" id="NDXW01000001">
    <property type="protein sequence ID" value="RDH44956.1"/>
    <property type="molecule type" value="Genomic_DNA"/>
</dbReference>
<dbReference type="AlphaFoldDB" id="A0A4P9VPR8"/>
<organism evidence="4 5">
    <name type="scientific">Zooshikella ganghwensis</name>
    <dbReference type="NCBI Taxonomy" id="202772"/>
    <lineage>
        <taxon>Bacteria</taxon>
        <taxon>Pseudomonadati</taxon>
        <taxon>Pseudomonadota</taxon>
        <taxon>Gammaproteobacteria</taxon>
        <taxon>Oceanospirillales</taxon>
        <taxon>Zooshikellaceae</taxon>
        <taxon>Zooshikella</taxon>
    </lineage>
</organism>
<dbReference type="InterPro" id="IPR011006">
    <property type="entry name" value="CheY-like_superfamily"/>
</dbReference>
<keyword evidence="5" id="KW-1185">Reference proteome</keyword>
<protein>
    <submittedName>
        <fullName evidence="4">Response regulator</fullName>
    </submittedName>
</protein>
<dbReference type="PANTHER" id="PTHR44591:SF3">
    <property type="entry name" value="RESPONSE REGULATORY DOMAIN-CONTAINING PROTEIN"/>
    <property type="match status" value="1"/>
</dbReference>
<dbReference type="GO" id="GO:0000160">
    <property type="term" value="P:phosphorelay signal transduction system"/>
    <property type="evidence" value="ECO:0007669"/>
    <property type="project" value="InterPro"/>
</dbReference>
<evidence type="ECO:0000313" key="4">
    <source>
        <dbReference type="EMBL" id="RDH44956.1"/>
    </source>
</evidence>
<dbReference type="CDD" id="cd17574">
    <property type="entry name" value="REC_OmpR"/>
    <property type="match status" value="1"/>
</dbReference>
<dbReference type="Proteomes" id="UP000257039">
    <property type="component" value="Unassembled WGS sequence"/>
</dbReference>
<comment type="caution">
    <text evidence="4">The sequence shown here is derived from an EMBL/GenBank/DDBJ whole genome shotgun (WGS) entry which is preliminary data.</text>
</comment>
<evidence type="ECO:0000256" key="1">
    <source>
        <dbReference type="ARBA" id="ARBA00022553"/>
    </source>
</evidence>
<feature type="modified residue" description="4-aspartylphosphate" evidence="2">
    <location>
        <position position="75"/>
    </location>
</feature>
<dbReference type="PANTHER" id="PTHR44591">
    <property type="entry name" value="STRESS RESPONSE REGULATOR PROTEIN 1"/>
    <property type="match status" value="1"/>
</dbReference>
<name>A0A4P9VPR8_9GAMM</name>
<gene>
    <name evidence="4" type="ORF">B9G39_16780</name>
</gene>
<sequence>MNMNSHRHTLEIKVEQQIESANLWQQILIVEDVPPERFRLETILSQEGYSTYTARNGHEALSILEDTLVGIIVCDWRMPKMNGLDFLSYLNLYFSIRPYFIMLTGQGGAYDIIAALDNGADDFIRKPFLKEELRARVQAGARQVEMIEQLRCNRTS</sequence>
<dbReference type="SUPFAM" id="SSF52172">
    <property type="entry name" value="CheY-like"/>
    <property type="match status" value="1"/>
</dbReference>
<evidence type="ECO:0000259" key="3">
    <source>
        <dbReference type="PROSITE" id="PS50110"/>
    </source>
</evidence>
<feature type="domain" description="Response regulatory" evidence="3">
    <location>
        <begin position="26"/>
        <end position="141"/>
    </location>
</feature>
<dbReference type="InterPro" id="IPR050595">
    <property type="entry name" value="Bact_response_regulator"/>
</dbReference>
<dbReference type="SMART" id="SM00448">
    <property type="entry name" value="REC"/>
    <property type="match status" value="1"/>
</dbReference>
<dbReference type="InterPro" id="IPR001789">
    <property type="entry name" value="Sig_transdc_resp-reg_receiver"/>
</dbReference>
<dbReference type="PROSITE" id="PS50110">
    <property type="entry name" value="RESPONSE_REGULATORY"/>
    <property type="match status" value="1"/>
</dbReference>
<reference evidence="4 5" key="1">
    <citation type="submission" date="2017-04" db="EMBL/GenBank/DDBJ databases">
        <title>Draft genome sequence of Zooshikella ganghwensis VG4 isolated from Red Sea sediments.</title>
        <authorList>
            <person name="Rehman Z."/>
            <person name="Alam I."/>
            <person name="Kamau A."/>
            <person name="Bajic V."/>
            <person name="Leiknes T."/>
        </authorList>
    </citation>
    <scope>NUCLEOTIDE SEQUENCE [LARGE SCALE GENOMIC DNA]</scope>
    <source>
        <strain evidence="4 5">VG4</strain>
    </source>
</reference>
<dbReference type="Gene3D" id="3.40.50.2300">
    <property type="match status" value="1"/>
</dbReference>
<evidence type="ECO:0000256" key="2">
    <source>
        <dbReference type="PROSITE-ProRule" id="PRU00169"/>
    </source>
</evidence>